<evidence type="ECO:0000256" key="13">
    <source>
        <dbReference type="ARBA" id="ARBA00022989"/>
    </source>
</evidence>
<comment type="catalytic activity">
    <reaction evidence="16 17">
        <text>a quinol + 2 Fe(III)-[cytochrome c](out) = a quinone + 2 Fe(II)-[cytochrome c](out) + 2 H(+)(out)</text>
        <dbReference type="Rhea" id="RHEA:11484"/>
        <dbReference type="Rhea" id="RHEA-COMP:10350"/>
        <dbReference type="Rhea" id="RHEA-COMP:14399"/>
        <dbReference type="ChEBI" id="CHEBI:15378"/>
        <dbReference type="ChEBI" id="CHEBI:24646"/>
        <dbReference type="ChEBI" id="CHEBI:29033"/>
        <dbReference type="ChEBI" id="CHEBI:29034"/>
        <dbReference type="ChEBI" id="CHEBI:132124"/>
        <dbReference type="EC" id="7.1.1.8"/>
    </reaction>
</comment>
<dbReference type="PIRSF" id="PIRSF000007">
    <property type="entry name" value="Ubiq_cycred_cyc"/>
    <property type="match status" value="1"/>
</dbReference>
<feature type="transmembrane region" description="Helical" evidence="17">
    <location>
        <begin position="275"/>
        <end position="294"/>
    </location>
</feature>
<dbReference type="InterPro" id="IPR036909">
    <property type="entry name" value="Cyt_c-like_dom_sf"/>
</dbReference>
<evidence type="ECO:0000256" key="3">
    <source>
        <dbReference type="ARBA" id="ARBA00017819"/>
    </source>
</evidence>
<keyword evidence="11 17" id="KW-1278">Translocase</keyword>
<evidence type="ECO:0000313" key="19">
    <source>
        <dbReference type="EMBL" id="GAA3736313.1"/>
    </source>
</evidence>
<evidence type="ECO:0000256" key="2">
    <source>
        <dbReference type="ARBA" id="ARBA00012951"/>
    </source>
</evidence>
<feature type="domain" description="Cytochrome c" evidence="18">
    <location>
        <begin position="176"/>
        <end position="254"/>
    </location>
</feature>
<keyword evidence="7 17" id="KW-0679">Respiratory chain</keyword>
<dbReference type="RefSeq" id="WP_344968911.1">
    <property type="nucleotide sequence ID" value="NZ_BAABDD010000005.1"/>
</dbReference>
<keyword evidence="10" id="KW-0677">Repeat</keyword>
<keyword evidence="9 17" id="KW-0479">Metal-binding</keyword>
<evidence type="ECO:0000256" key="14">
    <source>
        <dbReference type="ARBA" id="ARBA00023004"/>
    </source>
</evidence>
<feature type="transmembrane region" description="Helical" evidence="17">
    <location>
        <begin position="12"/>
        <end position="32"/>
    </location>
</feature>
<dbReference type="Gene3D" id="1.10.760.10">
    <property type="entry name" value="Cytochrome c-like domain"/>
    <property type="match status" value="2"/>
</dbReference>
<comment type="subunit">
    <text evidence="17">The cytochrome bc1 complex is composed of a cytochrome b (QcrB), the Rieske iron-sulfur protein (QcrA) and a diheme cytochrome c (QcrC) subunit.</text>
</comment>
<evidence type="ECO:0000256" key="12">
    <source>
        <dbReference type="ARBA" id="ARBA00022982"/>
    </source>
</evidence>
<feature type="domain" description="Cytochrome c" evidence="18">
    <location>
        <begin position="53"/>
        <end position="132"/>
    </location>
</feature>
<reference evidence="20" key="1">
    <citation type="journal article" date="2019" name="Int. J. Syst. Evol. Microbiol.">
        <title>The Global Catalogue of Microorganisms (GCM) 10K type strain sequencing project: providing services to taxonomists for standard genome sequencing and annotation.</title>
        <authorList>
            <consortium name="The Broad Institute Genomics Platform"/>
            <consortium name="The Broad Institute Genome Sequencing Center for Infectious Disease"/>
            <person name="Wu L."/>
            <person name="Ma J."/>
        </authorList>
    </citation>
    <scope>NUCLEOTIDE SEQUENCE [LARGE SCALE GENOMIC DNA]</scope>
    <source>
        <strain evidence="20">JCM 17137</strain>
    </source>
</reference>
<dbReference type="PANTHER" id="PTHR33751:SF13">
    <property type="entry name" value="CYTOCHROME BC1 COMPLEX CYTOCHROME C SUBUNIT"/>
    <property type="match status" value="1"/>
</dbReference>
<dbReference type="PANTHER" id="PTHR33751">
    <property type="entry name" value="CBB3-TYPE CYTOCHROME C OXIDASE SUBUNIT FIXP"/>
    <property type="match status" value="1"/>
</dbReference>
<dbReference type="InterPro" id="IPR050597">
    <property type="entry name" value="Cytochrome_c_Oxidase_Subunit"/>
</dbReference>
<evidence type="ECO:0000259" key="18">
    <source>
        <dbReference type="PROSITE" id="PS51007"/>
    </source>
</evidence>
<evidence type="ECO:0000256" key="16">
    <source>
        <dbReference type="ARBA" id="ARBA00029351"/>
    </source>
</evidence>
<dbReference type="Pfam" id="PF00034">
    <property type="entry name" value="Cytochrom_C"/>
    <property type="match status" value="1"/>
</dbReference>
<keyword evidence="15 17" id="KW-0472">Membrane</keyword>
<dbReference type="EC" id="7.1.1.8" evidence="2 17"/>
<evidence type="ECO:0000256" key="10">
    <source>
        <dbReference type="ARBA" id="ARBA00022737"/>
    </source>
</evidence>
<dbReference type="InterPro" id="IPR009152">
    <property type="entry name" value="bc1_cytC-su"/>
</dbReference>
<protein>
    <recommendedName>
        <fullName evidence="3 17">Cytochrome bc1 complex cytochrome c subunit</fullName>
        <ecNumber evidence="2 17">7.1.1.8</ecNumber>
    </recommendedName>
</protein>
<evidence type="ECO:0000256" key="9">
    <source>
        <dbReference type="ARBA" id="ARBA00022723"/>
    </source>
</evidence>
<sequence>MKWITARRRHPLAGYVVVTLALALLGLGYAVVAPSAERAQAQSDAAETESAEVDLANGRELFEQSCMSCHGRDGRGTASGPSLYGVGAAAVDFQVSTGRMPSTNPDQQMPRGEAVYNQEQIDDLAAYVQQAFGGGPQVPSVPGTEPQRSEFDSEAAYEQALEEYEAAFEEYISGGGDTEAGQKLYMTNCAHCHGWSGNGGALTGGRWAPSIHEASPRQIYEAMITGPGAMPVFNDQTITPESKQDLIAYVKNLQYEPNPGGVFALNRVGQVAEGLISWTIGLSLIVACAIWITAKQRAHD</sequence>
<dbReference type="PROSITE" id="PS51007">
    <property type="entry name" value="CYTC"/>
    <property type="match status" value="2"/>
</dbReference>
<evidence type="ECO:0000256" key="8">
    <source>
        <dbReference type="ARBA" id="ARBA00022692"/>
    </source>
</evidence>
<keyword evidence="13 17" id="KW-1133">Transmembrane helix</keyword>
<evidence type="ECO:0000256" key="6">
    <source>
        <dbReference type="ARBA" id="ARBA00022617"/>
    </source>
</evidence>
<evidence type="ECO:0000256" key="11">
    <source>
        <dbReference type="ARBA" id="ARBA00022967"/>
    </source>
</evidence>
<keyword evidence="8 17" id="KW-0812">Transmembrane</keyword>
<evidence type="ECO:0000256" key="7">
    <source>
        <dbReference type="ARBA" id="ARBA00022660"/>
    </source>
</evidence>
<keyword evidence="20" id="KW-1185">Reference proteome</keyword>
<evidence type="ECO:0000256" key="17">
    <source>
        <dbReference type="PIRNR" id="PIRNR000007"/>
    </source>
</evidence>
<dbReference type="Proteomes" id="UP001500908">
    <property type="component" value="Unassembled WGS sequence"/>
</dbReference>
<dbReference type="EMBL" id="BAABDD010000005">
    <property type="protein sequence ID" value="GAA3736313.1"/>
    <property type="molecule type" value="Genomic_DNA"/>
</dbReference>
<evidence type="ECO:0000256" key="5">
    <source>
        <dbReference type="ARBA" id="ARBA00022475"/>
    </source>
</evidence>
<dbReference type="InterPro" id="IPR009056">
    <property type="entry name" value="Cyt_c-like_dom"/>
</dbReference>
<evidence type="ECO:0000256" key="15">
    <source>
        <dbReference type="ARBA" id="ARBA00023136"/>
    </source>
</evidence>
<dbReference type="Pfam" id="PF13442">
    <property type="entry name" value="Cytochrome_CBB3"/>
    <property type="match status" value="1"/>
</dbReference>
<comment type="subcellular location">
    <subcellularLocation>
        <location evidence="1 17">Cell membrane</location>
        <topology evidence="1 17">Multi-pass membrane protein</topology>
    </subcellularLocation>
</comment>
<accession>A0ABP7FHZ9</accession>
<keyword evidence="14 17" id="KW-0408">Iron</keyword>
<gene>
    <name evidence="19" type="ORF">GCM10022402_15570</name>
</gene>
<keyword evidence="12 17" id="KW-0249">Electron transport</keyword>
<comment type="caution">
    <text evidence="19">The sequence shown here is derived from an EMBL/GenBank/DDBJ whole genome shotgun (WGS) entry which is preliminary data.</text>
</comment>
<evidence type="ECO:0000256" key="4">
    <source>
        <dbReference type="ARBA" id="ARBA00022448"/>
    </source>
</evidence>
<keyword evidence="6 17" id="KW-0349">Heme</keyword>
<proteinExistence type="predicted"/>
<evidence type="ECO:0000313" key="20">
    <source>
        <dbReference type="Proteomes" id="UP001500908"/>
    </source>
</evidence>
<name>A0ABP7FHZ9_9ACTN</name>
<keyword evidence="5 17" id="KW-1003">Cell membrane</keyword>
<organism evidence="19 20">
    <name type="scientific">Salinactinospora qingdaonensis</name>
    <dbReference type="NCBI Taxonomy" id="702744"/>
    <lineage>
        <taxon>Bacteria</taxon>
        <taxon>Bacillati</taxon>
        <taxon>Actinomycetota</taxon>
        <taxon>Actinomycetes</taxon>
        <taxon>Streptosporangiales</taxon>
        <taxon>Nocardiopsidaceae</taxon>
        <taxon>Salinactinospora</taxon>
    </lineage>
</organism>
<dbReference type="SUPFAM" id="SSF46626">
    <property type="entry name" value="Cytochrome c"/>
    <property type="match status" value="2"/>
</dbReference>
<evidence type="ECO:0000256" key="1">
    <source>
        <dbReference type="ARBA" id="ARBA00004651"/>
    </source>
</evidence>
<keyword evidence="4 17" id="KW-0813">Transport</keyword>